<reference evidence="1 2" key="1">
    <citation type="journal article" date="2019" name="Int. J. Syst. Evol. Microbiol.">
        <title>The Global Catalogue of Microorganisms (GCM) 10K type strain sequencing project: providing services to taxonomists for standard genome sequencing and annotation.</title>
        <authorList>
            <consortium name="The Broad Institute Genomics Platform"/>
            <consortium name="The Broad Institute Genome Sequencing Center for Infectious Disease"/>
            <person name="Wu L."/>
            <person name="Ma J."/>
        </authorList>
    </citation>
    <scope>NUCLEOTIDE SEQUENCE [LARGE SCALE GENOMIC DNA]</scope>
    <source>
        <strain evidence="1 2">DT55</strain>
    </source>
</reference>
<sequence length="45" mass="4376">MAAVDVNLVTGLLGSSADLTYLAVGAAGGLNLLELFGIDVLGGDV</sequence>
<comment type="caution">
    <text evidence="1">The sequence shown here is derived from an EMBL/GenBank/DDBJ whole genome shotgun (WGS) entry which is preliminary data.</text>
</comment>
<accession>A0ABD5WTT0</accession>
<dbReference type="EMBL" id="JBHTAG010000001">
    <property type="protein sequence ID" value="MFC7095692.1"/>
    <property type="molecule type" value="Genomic_DNA"/>
</dbReference>
<gene>
    <name evidence="1" type="ORF">ACFQKD_00095</name>
</gene>
<dbReference type="Proteomes" id="UP001596388">
    <property type="component" value="Unassembled WGS sequence"/>
</dbReference>
<dbReference type="AlphaFoldDB" id="A0ABD5WTT0"/>
<protein>
    <submittedName>
        <fullName evidence="1">Uncharacterized protein</fullName>
    </submittedName>
</protein>
<name>A0ABD5WTT0_9EURY</name>
<evidence type="ECO:0000313" key="1">
    <source>
        <dbReference type="EMBL" id="MFC7095692.1"/>
    </source>
</evidence>
<dbReference type="GeneID" id="79271900"/>
<organism evidence="1 2">
    <name type="scientific">Halobaculum marinum</name>
    <dbReference type="NCBI Taxonomy" id="3031996"/>
    <lineage>
        <taxon>Archaea</taxon>
        <taxon>Methanobacteriati</taxon>
        <taxon>Methanobacteriota</taxon>
        <taxon>Stenosarchaea group</taxon>
        <taxon>Halobacteria</taxon>
        <taxon>Halobacteriales</taxon>
        <taxon>Haloferacaceae</taxon>
        <taxon>Halobaculum</taxon>
    </lineage>
</organism>
<dbReference type="RefSeq" id="WP_276239670.1">
    <property type="nucleotide sequence ID" value="NZ_CP119991.1"/>
</dbReference>
<evidence type="ECO:0000313" key="2">
    <source>
        <dbReference type="Proteomes" id="UP001596388"/>
    </source>
</evidence>
<keyword evidence="2" id="KW-1185">Reference proteome</keyword>
<proteinExistence type="predicted"/>